<feature type="region of interest" description="Disordered" evidence="6">
    <location>
        <begin position="78"/>
        <end position="100"/>
    </location>
</feature>
<name>A0A8S9Z9X3_9TREM</name>
<dbReference type="GO" id="GO:0043195">
    <property type="term" value="C:terminal bouton"/>
    <property type="evidence" value="ECO:0007669"/>
    <property type="project" value="TreeGrafter"/>
</dbReference>
<comment type="caution">
    <text evidence="7">The sequence shown here is derived from an EMBL/GenBank/DDBJ whole genome shotgun (WGS) entry which is preliminary data.</text>
</comment>
<dbReference type="Gene3D" id="1.20.5.580">
    <property type="entry name" value="Single Helix bin"/>
    <property type="match status" value="1"/>
</dbReference>
<dbReference type="InterPro" id="IPR008849">
    <property type="entry name" value="Synaphin"/>
</dbReference>
<comment type="function">
    <text evidence="5">Positively regulates a late step in synaptic vesicle exocytosis.</text>
</comment>
<evidence type="ECO:0000256" key="1">
    <source>
        <dbReference type="ARBA" id="ARBA00005396"/>
    </source>
</evidence>
<evidence type="ECO:0000256" key="5">
    <source>
        <dbReference type="ARBA" id="ARBA00037297"/>
    </source>
</evidence>
<evidence type="ECO:0000256" key="4">
    <source>
        <dbReference type="ARBA" id="ARBA00022775"/>
    </source>
</evidence>
<keyword evidence="8" id="KW-1185">Reference proteome</keyword>
<evidence type="ECO:0008006" key="9">
    <source>
        <dbReference type="Google" id="ProtNLM"/>
    </source>
</evidence>
<dbReference type="Proteomes" id="UP000822476">
    <property type="component" value="Unassembled WGS sequence"/>
</dbReference>
<organism evidence="7 8">
    <name type="scientific">Paragonimus skrjabini miyazakii</name>
    <dbReference type="NCBI Taxonomy" id="59628"/>
    <lineage>
        <taxon>Eukaryota</taxon>
        <taxon>Metazoa</taxon>
        <taxon>Spiralia</taxon>
        <taxon>Lophotrochozoa</taxon>
        <taxon>Platyhelminthes</taxon>
        <taxon>Trematoda</taxon>
        <taxon>Digenea</taxon>
        <taxon>Plagiorchiida</taxon>
        <taxon>Troglotremata</taxon>
        <taxon>Troglotrematidae</taxon>
        <taxon>Paragonimus</taxon>
    </lineage>
</organism>
<gene>
    <name evidence="7" type="ORF">EG68_00655</name>
</gene>
<dbReference type="SUPFAM" id="SSF58038">
    <property type="entry name" value="SNARE fusion complex"/>
    <property type="match status" value="1"/>
</dbReference>
<dbReference type="OrthoDB" id="6229630at2759"/>
<dbReference type="GO" id="GO:0019905">
    <property type="term" value="F:syntaxin binding"/>
    <property type="evidence" value="ECO:0007669"/>
    <property type="project" value="InterPro"/>
</dbReference>
<evidence type="ECO:0000313" key="7">
    <source>
        <dbReference type="EMBL" id="KAF7262071.1"/>
    </source>
</evidence>
<keyword evidence="3" id="KW-0268">Exocytosis</keyword>
<evidence type="ECO:0000313" key="8">
    <source>
        <dbReference type="Proteomes" id="UP000822476"/>
    </source>
</evidence>
<dbReference type="AlphaFoldDB" id="A0A8S9Z9X3"/>
<dbReference type="GO" id="GO:0031201">
    <property type="term" value="C:SNARE complex"/>
    <property type="evidence" value="ECO:0007669"/>
    <property type="project" value="TreeGrafter"/>
</dbReference>
<reference evidence="7" key="1">
    <citation type="submission" date="2019-07" db="EMBL/GenBank/DDBJ databases">
        <title>Annotation for the trematode Paragonimus miyazaki's.</title>
        <authorList>
            <person name="Choi Y.-J."/>
        </authorList>
    </citation>
    <scope>NUCLEOTIDE SEQUENCE</scope>
    <source>
        <strain evidence="7">Japan</strain>
    </source>
</reference>
<dbReference type="Pfam" id="PF05835">
    <property type="entry name" value="Synaphin"/>
    <property type="match status" value="1"/>
</dbReference>
<sequence>MANYIAKTLVSKPLDAVKNATKDVSTRPIVDEDLEAQMLAAEEKRRERFESMEGERENMRQTIREKYGIKKREFLEVSDAETARRPSTPRHSEVGLGAAKRPVEEGQFTVNLPPTLRDVASKVAQVPQRLISGANENCEIM</sequence>
<dbReference type="GO" id="GO:0016079">
    <property type="term" value="P:synaptic vesicle exocytosis"/>
    <property type="evidence" value="ECO:0007669"/>
    <property type="project" value="TreeGrafter"/>
</dbReference>
<accession>A0A8S9Z9X3</accession>
<proteinExistence type="inferred from homology"/>
<dbReference type="GO" id="GO:0046928">
    <property type="term" value="P:regulation of neurotransmitter secretion"/>
    <property type="evidence" value="ECO:0007669"/>
    <property type="project" value="TreeGrafter"/>
</dbReference>
<dbReference type="PANTHER" id="PTHR16705">
    <property type="entry name" value="COMPLEXIN"/>
    <property type="match status" value="1"/>
</dbReference>
<keyword evidence="4" id="KW-0532">Neurotransmitter transport</keyword>
<dbReference type="EMBL" id="JTDE01000180">
    <property type="protein sequence ID" value="KAF7262071.1"/>
    <property type="molecule type" value="Genomic_DNA"/>
</dbReference>
<protein>
    <recommendedName>
        <fullName evidence="9">Complexin</fullName>
    </recommendedName>
</protein>
<evidence type="ECO:0000256" key="6">
    <source>
        <dbReference type="SAM" id="MobiDB-lite"/>
    </source>
</evidence>
<evidence type="ECO:0000256" key="2">
    <source>
        <dbReference type="ARBA" id="ARBA00022448"/>
    </source>
</evidence>
<evidence type="ECO:0000256" key="3">
    <source>
        <dbReference type="ARBA" id="ARBA00022483"/>
    </source>
</evidence>
<keyword evidence="2" id="KW-0813">Transport</keyword>
<comment type="similarity">
    <text evidence="1">Belongs to the complexin/synaphin family.</text>
</comment>
<dbReference type="PANTHER" id="PTHR16705:SF4">
    <property type="entry name" value="COMPLEXIN"/>
    <property type="match status" value="1"/>
</dbReference>